<reference evidence="2" key="1">
    <citation type="submission" date="2017-09" db="EMBL/GenBank/DDBJ databases">
        <title>Depth-based differentiation of microbial function through sediment-hosted aquifers and enrichment of novel symbionts in the deep terrestrial subsurface.</title>
        <authorList>
            <person name="Probst A.J."/>
            <person name="Ladd B."/>
            <person name="Jarett J.K."/>
            <person name="Geller-Mcgrath D.E."/>
            <person name="Sieber C.M.K."/>
            <person name="Emerson J.B."/>
            <person name="Anantharaman K."/>
            <person name="Thomas B.C."/>
            <person name="Malmstrom R."/>
            <person name="Stieglmeier M."/>
            <person name="Klingl A."/>
            <person name="Woyke T."/>
            <person name="Ryan C.M."/>
            <person name="Banfield J.F."/>
        </authorList>
    </citation>
    <scope>NUCLEOTIDE SEQUENCE [LARGE SCALE GENOMIC DNA]</scope>
</reference>
<dbReference type="Pfam" id="PF09424">
    <property type="entry name" value="YqeY"/>
    <property type="match status" value="1"/>
</dbReference>
<dbReference type="GO" id="GO:0016884">
    <property type="term" value="F:carbon-nitrogen ligase activity, with glutamine as amido-N-donor"/>
    <property type="evidence" value="ECO:0007669"/>
    <property type="project" value="InterPro"/>
</dbReference>
<dbReference type="EMBL" id="PFBZ01000033">
    <property type="protein sequence ID" value="PIT86865.1"/>
    <property type="molecule type" value="Genomic_DNA"/>
</dbReference>
<comment type="caution">
    <text evidence="1">The sequence shown here is derived from an EMBL/GenBank/DDBJ whole genome shotgun (WGS) entry which is preliminary data.</text>
</comment>
<dbReference type="InterPro" id="IPR042184">
    <property type="entry name" value="YqeY/Aim41_N"/>
</dbReference>
<dbReference type="PANTHER" id="PTHR28055:SF1">
    <property type="entry name" value="ALTERED INHERITANCE OF MITOCHONDRIA PROTEIN 41, MITOCHONDRIAL"/>
    <property type="match status" value="1"/>
</dbReference>
<name>A0A2M6W2A9_9BACT</name>
<dbReference type="AlphaFoldDB" id="A0A2M6W2A9"/>
<dbReference type="Gene3D" id="1.10.1510.10">
    <property type="entry name" value="Uncharacterised protein YqeY/AIM41 PF09424, N-terminal domain"/>
    <property type="match status" value="1"/>
</dbReference>
<protein>
    <submittedName>
        <fullName evidence="1">Glutamyl-tRNA amidotransferase</fullName>
    </submittedName>
</protein>
<dbReference type="PANTHER" id="PTHR28055">
    <property type="entry name" value="ALTERED INHERITANCE OF MITOCHONDRIA PROTEIN 41, MITOCHONDRIAL"/>
    <property type="match status" value="1"/>
</dbReference>
<dbReference type="Proteomes" id="UP000229362">
    <property type="component" value="Unassembled WGS sequence"/>
</dbReference>
<dbReference type="SUPFAM" id="SSF89095">
    <property type="entry name" value="GatB/YqeY motif"/>
    <property type="match status" value="1"/>
</dbReference>
<sequence length="145" mass="15592">MSLRQEIFSARDNAMKTKDTAALSTLRILSSDIKNAEIVKQSELNDTEVLAVIAKQVKQLKDAAKEFAAGGRDDLVTQNNEEIALLSAYLPAELSDAAIQEHIDATLAELGDDADMGKAMAAVMKRVAGQADGARVRALLQQSLH</sequence>
<evidence type="ECO:0000313" key="2">
    <source>
        <dbReference type="Proteomes" id="UP000229362"/>
    </source>
</evidence>
<dbReference type="Gene3D" id="1.10.10.410">
    <property type="match status" value="1"/>
</dbReference>
<dbReference type="GO" id="GO:0016740">
    <property type="term" value="F:transferase activity"/>
    <property type="evidence" value="ECO:0007669"/>
    <property type="project" value="UniProtKB-KW"/>
</dbReference>
<organism evidence="1 2">
    <name type="scientific">Candidatus Magasanikbacteria bacterium CG10_big_fil_rev_8_21_14_0_10_43_6</name>
    <dbReference type="NCBI Taxonomy" id="1974650"/>
    <lineage>
        <taxon>Bacteria</taxon>
        <taxon>Candidatus Magasanikiibacteriota</taxon>
    </lineage>
</organism>
<dbReference type="InterPro" id="IPR003789">
    <property type="entry name" value="Asn/Gln_tRNA_amidoTrase-B-like"/>
</dbReference>
<dbReference type="InterPro" id="IPR019004">
    <property type="entry name" value="YqeY/Aim41"/>
</dbReference>
<dbReference type="InterPro" id="IPR023168">
    <property type="entry name" value="GatB_Yqey_C_2"/>
</dbReference>
<evidence type="ECO:0000313" key="1">
    <source>
        <dbReference type="EMBL" id="PIT86865.1"/>
    </source>
</evidence>
<gene>
    <name evidence="1" type="ORF">COU33_00790</name>
</gene>
<accession>A0A2M6W2A9</accession>
<keyword evidence="1" id="KW-0808">Transferase</keyword>
<proteinExistence type="predicted"/>